<evidence type="ECO:0000313" key="4">
    <source>
        <dbReference type="Proteomes" id="UP000217726"/>
    </source>
</evidence>
<accession>A0A285F524</accession>
<dbReference type="InterPro" id="IPR055940">
    <property type="entry name" value="DUF7518"/>
</dbReference>
<dbReference type="OrthoDB" id="121724at2157"/>
<feature type="region of interest" description="Disordered" evidence="1">
    <location>
        <begin position="82"/>
        <end position="179"/>
    </location>
</feature>
<organism evidence="2 4">
    <name type="scientific">Methanohalophilus euhalobius</name>
    <dbReference type="NCBI Taxonomy" id="51203"/>
    <lineage>
        <taxon>Archaea</taxon>
        <taxon>Methanobacteriati</taxon>
        <taxon>Methanobacteriota</taxon>
        <taxon>Stenosarchaea group</taxon>
        <taxon>Methanomicrobia</taxon>
        <taxon>Methanosarcinales</taxon>
        <taxon>Methanosarcinaceae</taxon>
        <taxon>Methanohalophilus</taxon>
    </lineage>
</organism>
<dbReference type="Proteomes" id="UP000217726">
    <property type="component" value="Unassembled WGS sequence"/>
</dbReference>
<evidence type="ECO:0000313" key="3">
    <source>
        <dbReference type="EMBL" id="TCL12276.1"/>
    </source>
</evidence>
<reference evidence="3 5" key="3">
    <citation type="submission" date="2019-03" db="EMBL/GenBank/DDBJ databases">
        <title>Subsurface microbial communities from deep shales in Ohio and West Virginia, USA.</title>
        <authorList>
            <person name="Wrighton K."/>
        </authorList>
    </citation>
    <scope>NUCLEOTIDE SEQUENCE [LARGE SCALE GENOMIC DNA]</scope>
    <source>
        <strain evidence="3 5">WG1_MB</strain>
    </source>
</reference>
<dbReference type="AlphaFoldDB" id="A0A285F524"/>
<dbReference type="EMBL" id="SMMS01000001">
    <property type="protein sequence ID" value="TCL12276.1"/>
    <property type="molecule type" value="Genomic_DNA"/>
</dbReference>
<reference evidence="4" key="2">
    <citation type="submission" date="2017-09" db="EMBL/GenBank/DDBJ databases">
        <authorList>
            <person name="Varghese N."/>
            <person name="Submissions S."/>
        </authorList>
    </citation>
    <scope>NUCLEOTIDE SEQUENCE [LARGE SCALE GENOMIC DNA]</scope>
    <source>
        <strain evidence="4">WG-1MB</strain>
    </source>
</reference>
<proteinExistence type="predicted"/>
<evidence type="ECO:0000256" key="1">
    <source>
        <dbReference type="SAM" id="MobiDB-lite"/>
    </source>
</evidence>
<evidence type="ECO:0000313" key="2">
    <source>
        <dbReference type="EMBL" id="SNY06430.1"/>
    </source>
</evidence>
<dbReference type="Pfam" id="PF24362">
    <property type="entry name" value="DUF7518"/>
    <property type="match status" value="1"/>
</dbReference>
<name>A0A285F524_9EURY</name>
<dbReference type="RefSeq" id="WP_096712036.1">
    <property type="nucleotide sequence ID" value="NZ_OBDR01000003.1"/>
</dbReference>
<sequence length="237" mass="27899">MESGQRDLIIERLEKQIRNKEEEISDIKTNLKSSIMTELREELRNDMDINKRLAELEQQVKEISTNINGILEELLDQKSRIREMEQANKQQPGERESDAWSKYEEGTVSQDAYTEEKEPVPQPAETSNDTPERSRSSPEQKRKPRMHFQIRDVDKMMPSEKNQENEVSEEEKDEYIVAESENRKVEKTIKPETQNENCEYIIAGDKGPLENKKECEYETVENKDEDSEIIVRKKKSF</sequence>
<feature type="compositionally biased region" description="Basic and acidic residues" evidence="1">
    <location>
        <begin position="149"/>
        <end position="164"/>
    </location>
</feature>
<feature type="compositionally biased region" description="Basic and acidic residues" evidence="1">
    <location>
        <begin position="130"/>
        <end position="141"/>
    </location>
</feature>
<evidence type="ECO:0000313" key="5">
    <source>
        <dbReference type="Proteomes" id="UP000295404"/>
    </source>
</evidence>
<dbReference type="Proteomes" id="UP000295404">
    <property type="component" value="Unassembled WGS sequence"/>
</dbReference>
<reference evidence="2" key="1">
    <citation type="submission" date="2017-09" db="EMBL/GenBank/DDBJ databases">
        <authorList>
            <person name="Ehlers B."/>
            <person name="Leendertz F.H."/>
        </authorList>
    </citation>
    <scope>NUCLEOTIDE SEQUENCE [LARGE SCALE GENOMIC DNA]</scope>
    <source>
        <strain evidence="2">WG-1MB</strain>
    </source>
</reference>
<dbReference type="EMBL" id="OBDR01000003">
    <property type="protein sequence ID" value="SNY06430.1"/>
    <property type="molecule type" value="Genomic_DNA"/>
</dbReference>
<gene>
    <name evidence="3" type="ORF">C7960_1513</name>
    <name evidence="2" type="ORF">SAMN06295989_103125</name>
</gene>
<protein>
    <submittedName>
        <fullName evidence="2">Uncharacterized protein</fullName>
    </submittedName>
</protein>
<feature type="compositionally biased region" description="Basic and acidic residues" evidence="1">
    <location>
        <begin position="82"/>
        <end position="105"/>
    </location>
</feature>
<keyword evidence="4" id="KW-1185">Reference proteome</keyword>